<dbReference type="GO" id="GO:0032183">
    <property type="term" value="F:SUMO binding"/>
    <property type="evidence" value="ECO:0007669"/>
    <property type="project" value="TreeGrafter"/>
</dbReference>
<dbReference type="PROSITE" id="PS50089">
    <property type="entry name" value="ZF_RING_2"/>
    <property type="match status" value="1"/>
</dbReference>
<feature type="domain" description="RING-type" evidence="6">
    <location>
        <begin position="57"/>
        <end position="100"/>
    </location>
</feature>
<dbReference type="InterPro" id="IPR013083">
    <property type="entry name" value="Znf_RING/FYVE/PHD"/>
</dbReference>
<dbReference type="PANTHER" id="PTHR47094:SF1">
    <property type="entry name" value="RING-TYPE E3 UBIQUITIN TRANSFERASE"/>
    <property type="match status" value="1"/>
</dbReference>
<feature type="region of interest" description="Disordered" evidence="5">
    <location>
        <begin position="1"/>
        <end position="47"/>
    </location>
</feature>
<organism evidence="7 8">
    <name type="scientific">Ceratobasidium theobromae</name>
    <dbReference type="NCBI Taxonomy" id="1582974"/>
    <lineage>
        <taxon>Eukaryota</taxon>
        <taxon>Fungi</taxon>
        <taxon>Dikarya</taxon>
        <taxon>Basidiomycota</taxon>
        <taxon>Agaricomycotina</taxon>
        <taxon>Agaricomycetes</taxon>
        <taxon>Cantharellales</taxon>
        <taxon>Ceratobasidiaceae</taxon>
        <taxon>Ceratobasidium</taxon>
    </lineage>
</organism>
<evidence type="ECO:0000259" key="6">
    <source>
        <dbReference type="PROSITE" id="PS50089"/>
    </source>
</evidence>
<dbReference type="GO" id="GO:0061630">
    <property type="term" value="F:ubiquitin protein ligase activity"/>
    <property type="evidence" value="ECO:0007669"/>
    <property type="project" value="InterPro"/>
</dbReference>
<dbReference type="OrthoDB" id="6270329at2759"/>
<evidence type="ECO:0000256" key="3">
    <source>
        <dbReference type="ARBA" id="ARBA00022833"/>
    </source>
</evidence>
<evidence type="ECO:0000256" key="1">
    <source>
        <dbReference type="ARBA" id="ARBA00022723"/>
    </source>
</evidence>
<keyword evidence="3" id="KW-0862">Zinc</keyword>
<dbReference type="EMBL" id="SSOP01000271">
    <property type="protein sequence ID" value="KAB5589435.1"/>
    <property type="molecule type" value="Genomic_DNA"/>
</dbReference>
<dbReference type="SUPFAM" id="SSF57850">
    <property type="entry name" value="RING/U-box"/>
    <property type="match status" value="1"/>
</dbReference>
<dbReference type="InterPro" id="IPR001841">
    <property type="entry name" value="Znf_RING"/>
</dbReference>
<name>A0A5N5QCF8_9AGAM</name>
<dbReference type="InterPro" id="IPR017907">
    <property type="entry name" value="Znf_RING_CS"/>
</dbReference>
<reference evidence="7 8" key="1">
    <citation type="journal article" date="2019" name="Fungal Biol. Biotechnol.">
        <title>Draft genome sequence of fastidious pathogen Ceratobasidium theobromae, which causes vascular-streak dieback in Theobroma cacao.</title>
        <authorList>
            <person name="Ali S.S."/>
            <person name="Asman A."/>
            <person name="Shao J."/>
            <person name="Firmansyah A.P."/>
            <person name="Susilo A.W."/>
            <person name="Rosmana A."/>
            <person name="McMahon P."/>
            <person name="Junaid M."/>
            <person name="Guest D."/>
            <person name="Kheng T.Y."/>
            <person name="Meinhardt L.W."/>
            <person name="Bailey B.A."/>
        </authorList>
    </citation>
    <scope>NUCLEOTIDE SEQUENCE [LARGE SCALE GENOMIC DNA]</scope>
    <source>
        <strain evidence="7 8">CT2</strain>
    </source>
</reference>
<dbReference type="InterPro" id="IPR049627">
    <property type="entry name" value="SLX8"/>
</dbReference>
<dbReference type="Pfam" id="PF13920">
    <property type="entry name" value="zf-C3HC4_3"/>
    <property type="match status" value="1"/>
</dbReference>
<dbReference type="AlphaFoldDB" id="A0A5N5QCF8"/>
<keyword evidence="2 4" id="KW-0863">Zinc-finger</keyword>
<dbReference type="GO" id="GO:0006511">
    <property type="term" value="P:ubiquitin-dependent protein catabolic process"/>
    <property type="evidence" value="ECO:0007669"/>
    <property type="project" value="TreeGrafter"/>
</dbReference>
<feature type="compositionally biased region" description="Pro residues" evidence="5">
    <location>
        <begin position="13"/>
        <end position="31"/>
    </location>
</feature>
<dbReference type="GO" id="GO:0016567">
    <property type="term" value="P:protein ubiquitination"/>
    <property type="evidence" value="ECO:0007669"/>
    <property type="project" value="UniProtKB-UniPathway"/>
</dbReference>
<evidence type="ECO:0000256" key="5">
    <source>
        <dbReference type="SAM" id="MobiDB-lite"/>
    </source>
</evidence>
<dbReference type="Proteomes" id="UP000383932">
    <property type="component" value="Unassembled WGS sequence"/>
</dbReference>
<dbReference type="PROSITE" id="PS00518">
    <property type="entry name" value="ZF_RING_1"/>
    <property type="match status" value="1"/>
</dbReference>
<evidence type="ECO:0000313" key="8">
    <source>
        <dbReference type="Proteomes" id="UP000383932"/>
    </source>
</evidence>
<evidence type="ECO:0000313" key="7">
    <source>
        <dbReference type="EMBL" id="KAB5589435.1"/>
    </source>
</evidence>
<keyword evidence="8" id="KW-1185">Reference proteome</keyword>
<evidence type="ECO:0000256" key="2">
    <source>
        <dbReference type="ARBA" id="ARBA00022771"/>
    </source>
</evidence>
<dbReference type="SMART" id="SM00184">
    <property type="entry name" value="RING"/>
    <property type="match status" value="1"/>
</dbReference>
<feature type="region of interest" description="Disordered" evidence="5">
    <location>
        <begin position="111"/>
        <end position="131"/>
    </location>
</feature>
<dbReference type="Gene3D" id="3.30.40.10">
    <property type="entry name" value="Zinc/RING finger domain, C3HC4 (zinc finger)"/>
    <property type="match status" value="1"/>
</dbReference>
<accession>A0A5N5QCF8</accession>
<comment type="caution">
    <text evidence="7">The sequence shown here is derived from an EMBL/GenBank/DDBJ whole genome shotgun (WGS) entry which is preliminary data.</text>
</comment>
<feature type="compositionally biased region" description="Low complexity" evidence="5">
    <location>
        <begin position="1"/>
        <end position="12"/>
    </location>
</feature>
<feature type="compositionally biased region" description="Pro residues" evidence="5">
    <location>
        <begin position="112"/>
        <end position="131"/>
    </location>
</feature>
<proteinExistence type="predicted"/>
<dbReference type="PANTHER" id="PTHR47094">
    <property type="entry name" value="ELFLESS, ISOFORM B"/>
    <property type="match status" value="1"/>
</dbReference>
<keyword evidence="1" id="KW-0479">Metal-binding</keyword>
<dbReference type="UniPathway" id="UPA00143"/>
<sequence length="188" mass="20158">MSPSPNTSSLPPNASPPSPAPSSSLSPPPDDSAPESRKRKAQDEECEDGPLLSEYMCPICFSPPKSALITPCGHILCGPCLHGAISARPPASQPQCPVCRTPIPNLRFTIPEPAPIPDPQPRPQHVPPPSRSLPGGFRLPTHGQDMVDPFVPAPEHYIDVDADQPITDRWDPSRSGVVGLEILTMHRL</sequence>
<dbReference type="GO" id="GO:0140082">
    <property type="term" value="F:SUMO-ubiquitin ligase activity"/>
    <property type="evidence" value="ECO:0007669"/>
    <property type="project" value="TreeGrafter"/>
</dbReference>
<dbReference type="GO" id="GO:0033768">
    <property type="term" value="C:SUMO-targeted ubiquitin ligase complex"/>
    <property type="evidence" value="ECO:0007669"/>
    <property type="project" value="TreeGrafter"/>
</dbReference>
<protein>
    <recommendedName>
        <fullName evidence="6">RING-type domain-containing protein</fullName>
    </recommendedName>
</protein>
<evidence type="ECO:0000256" key="4">
    <source>
        <dbReference type="PROSITE-ProRule" id="PRU00175"/>
    </source>
</evidence>
<gene>
    <name evidence="7" type="ORF">CTheo_7129</name>
</gene>
<dbReference type="GO" id="GO:0008270">
    <property type="term" value="F:zinc ion binding"/>
    <property type="evidence" value="ECO:0007669"/>
    <property type="project" value="UniProtKB-KW"/>
</dbReference>